<accession>A0A8S1WH08</accession>
<proteinExistence type="predicted"/>
<reference evidence="1" key="1">
    <citation type="submission" date="2021-01" db="EMBL/GenBank/DDBJ databases">
        <authorList>
            <consortium name="Genoscope - CEA"/>
            <person name="William W."/>
        </authorList>
    </citation>
    <scope>NUCLEOTIDE SEQUENCE</scope>
</reference>
<comment type="caution">
    <text evidence="1">The sequence shown here is derived from an EMBL/GenBank/DDBJ whole genome shotgun (WGS) entry which is preliminary data.</text>
</comment>
<name>A0A8S1WH08_PAROT</name>
<protein>
    <submittedName>
        <fullName evidence="1">Uncharacterized protein</fullName>
    </submittedName>
</protein>
<evidence type="ECO:0000313" key="1">
    <source>
        <dbReference type="EMBL" id="CAD8188022.1"/>
    </source>
</evidence>
<gene>
    <name evidence="1" type="ORF">POCTA_138.1.T0910193</name>
</gene>
<evidence type="ECO:0000313" key="2">
    <source>
        <dbReference type="Proteomes" id="UP000683925"/>
    </source>
</evidence>
<organism evidence="1 2">
    <name type="scientific">Paramecium octaurelia</name>
    <dbReference type="NCBI Taxonomy" id="43137"/>
    <lineage>
        <taxon>Eukaryota</taxon>
        <taxon>Sar</taxon>
        <taxon>Alveolata</taxon>
        <taxon>Ciliophora</taxon>
        <taxon>Intramacronucleata</taxon>
        <taxon>Oligohymenophorea</taxon>
        <taxon>Peniculida</taxon>
        <taxon>Parameciidae</taxon>
        <taxon>Paramecium</taxon>
    </lineage>
</organism>
<dbReference type="Proteomes" id="UP000683925">
    <property type="component" value="Unassembled WGS sequence"/>
</dbReference>
<sequence length="162" mass="19436">MDLQIIIKQFQFGSFFKIKLSQWTEMVLQNLNSVKTTNNQFFIFKYQISRKRYSSCSQGNKYLIKTFLDKGSGGPYWEVEPELAFHRLMNCQMEKREKSYGMKDLLNMKKLEKGIHVDVNPRQAKYQIMGAISQQIPQIWINRQVEEKKLKKNFQFNWTFLE</sequence>
<keyword evidence="2" id="KW-1185">Reference proteome</keyword>
<dbReference type="AlphaFoldDB" id="A0A8S1WH08"/>
<dbReference type="EMBL" id="CAJJDP010000090">
    <property type="protein sequence ID" value="CAD8188022.1"/>
    <property type="molecule type" value="Genomic_DNA"/>
</dbReference>